<dbReference type="Pfam" id="PF00512">
    <property type="entry name" value="HisKA"/>
    <property type="match status" value="1"/>
</dbReference>
<dbReference type="CDD" id="cd00075">
    <property type="entry name" value="HATPase"/>
    <property type="match status" value="1"/>
</dbReference>
<dbReference type="PROSITE" id="PS50885">
    <property type="entry name" value="HAMP"/>
    <property type="match status" value="1"/>
</dbReference>
<evidence type="ECO:0000256" key="13">
    <source>
        <dbReference type="ARBA" id="ARBA00023136"/>
    </source>
</evidence>
<evidence type="ECO:0000259" key="16">
    <source>
        <dbReference type="PROSITE" id="PS50885"/>
    </source>
</evidence>
<dbReference type="Pfam" id="PF02518">
    <property type="entry name" value="HATPase_c"/>
    <property type="match status" value="1"/>
</dbReference>
<comment type="subcellular location">
    <subcellularLocation>
        <location evidence="2">Cell membrane</location>
        <topology evidence="2">Multi-pass membrane protein</topology>
    </subcellularLocation>
</comment>
<dbReference type="GO" id="GO:0005524">
    <property type="term" value="F:ATP binding"/>
    <property type="evidence" value="ECO:0007669"/>
    <property type="project" value="UniProtKB-KW"/>
</dbReference>
<keyword evidence="18" id="KW-1185">Reference proteome</keyword>
<dbReference type="GO" id="GO:0005886">
    <property type="term" value="C:plasma membrane"/>
    <property type="evidence" value="ECO:0007669"/>
    <property type="project" value="UniProtKB-SubCell"/>
</dbReference>
<dbReference type="Proteomes" id="UP000236199">
    <property type="component" value="Unassembled WGS sequence"/>
</dbReference>
<organism evidence="17 18">
    <name type="scientific">Petrotoga miotherma DSM 10691</name>
    <dbReference type="NCBI Taxonomy" id="1434326"/>
    <lineage>
        <taxon>Bacteria</taxon>
        <taxon>Thermotogati</taxon>
        <taxon>Thermotogota</taxon>
        <taxon>Thermotogae</taxon>
        <taxon>Petrotogales</taxon>
        <taxon>Petrotogaceae</taxon>
        <taxon>Petrotoga</taxon>
    </lineage>
</organism>
<keyword evidence="11 14" id="KW-1133">Transmembrane helix</keyword>
<evidence type="ECO:0000256" key="10">
    <source>
        <dbReference type="ARBA" id="ARBA00022840"/>
    </source>
</evidence>
<keyword evidence="5" id="KW-0597">Phosphoprotein</keyword>
<dbReference type="InterPro" id="IPR003661">
    <property type="entry name" value="HisK_dim/P_dom"/>
</dbReference>
<dbReference type="Pfam" id="PF00672">
    <property type="entry name" value="HAMP"/>
    <property type="match status" value="1"/>
</dbReference>
<evidence type="ECO:0000256" key="9">
    <source>
        <dbReference type="ARBA" id="ARBA00022777"/>
    </source>
</evidence>
<evidence type="ECO:0000256" key="2">
    <source>
        <dbReference type="ARBA" id="ARBA00004651"/>
    </source>
</evidence>
<dbReference type="FunFam" id="1.10.287.130:FF:000001">
    <property type="entry name" value="Two-component sensor histidine kinase"/>
    <property type="match status" value="1"/>
</dbReference>
<evidence type="ECO:0000256" key="3">
    <source>
        <dbReference type="ARBA" id="ARBA00012438"/>
    </source>
</evidence>
<dbReference type="InterPro" id="IPR050398">
    <property type="entry name" value="HssS/ArlS-like"/>
</dbReference>
<keyword evidence="10" id="KW-0067">ATP-binding</keyword>
<keyword evidence="9" id="KW-0418">Kinase</keyword>
<dbReference type="InterPro" id="IPR036097">
    <property type="entry name" value="HisK_dim/P_sf"/>
</dbReference>
<dbReference type="Gene3D" id="6.10.340.10">
    <property type="match status" value="1"/>
</dbReference>
<dbReference type="SUPFAM" id="SSF55874">
    <property type="entry name" value="ATPase domain of HSP90 chaperone/DNA topoisomerase II/histidine kinase"/>
    <property type="match status" value="1"/>
</dbReference>
<keyword evidence="6" id="KW-0808">Transferase</keyword>
<dbReference type="InterPro" id="IPR003660">
    <property type="entry name" value="HAMP_dom"/>
</dbReference>
<keyword evidence="8" id="KW-0547">Nucleotide-binding</keyword>
<dbReference type="PANTHER" id="PTHR45528:SF1">
    <property type="entry name" value="SENSOR HISTIDINE KINASE CPXA"/>
    <property type="match status" value="1"/>
</dbReference>
<keyword evidence="13 14" id="KW-0472">Membrane</keyword>
<evidence type="ECO:0000256" key="1">
    <source>
        <dbReference type="ARBA" id="ARBA00000085"/>
    </source>
</evidence>
<dbReference type="Gene3D" id="1.10.287.130">
    <property type="match status" value="1"/>
</dbReference>
<accession>A0A2K1P6T3</accession>
<evidence type="ECO:0000259" key="15">
    <source>
        <dbReference type="PROSITE" id="PS50109"/>
    </source>
</evidence>
<dbReference type="InterPro" id="IPR005467">
    <property type="entry name" value="His_kinase_dom"/>
</dbReference>
<evidence type="ECO:0000256" key="7">
    <source>
        <dbReference type="ARBA" id="ARBA00022692"/>
    </source>
</evidence>
<dbReference type="InterPro" id="IPR003594">
    <property type="entry name" value="HATPase_dom"/>
</dbReference>
<dbReference type="OrthoDB" id="9796330at2"/>
<dbReference type="SMART" id="SM00388">
    <property type="entry name" value="HisKA"/>
    <property type="match status" value="1"/>
</dbReference>
<evidence type="ECO:0000256" key="5">
    <source>
        <dbReference type="ARBA" id="ARBA00022553"/>
    </source>
</evidence>
<dbReference type="SMART" id="SM00387">
    <property type="entry name" value="HATPase_c"/>
    <property type="match status" value="1"/>
</dbReference>
<evidence type="ECO:0000256" key="6">
    <source>
        <dbReference type="ARBA" id="ARBA00022679"/>
    </source>
</evidence>
<evidence type="ECO:0000256" key="12">
    <source>
        <dbReference type="ARBA" id="ARBA00023012"/>
    </source>
</evidence>
<dbReference type="InterPro" id="IPR036890">
    <property type="entry name" value="HATPase_C_sf"/>
</dbReference>
<gene>
    <name evidence="17" type="ORF">X928_09405</name>
</gene>
<sequence>MAILLLVFGLSSYYALSYSLYDNIDNFLLTRMGDFKGVLEKTENVEDIENIKALPNEMIYIYSDDASLLRFYGYLIKIPDIQGKVQKANAGETFFFNLTTDFNWNTRFYVSTAKLKENSNVVIIIGRFTNEIENVLARLKMILISTGVLVMILAGIGGFFYADSSLKPVEKIIDTAKNIEENNLNERIKVKTQDELGRLASTLNQMISRLEKAFEQQKQFTADVSHDLRTPLSIIQAESSLSLKKDRSIEEYKKSLELILEETSYMSEIIDKLLFLARSDNKTQFYNFTKTNLKSLLGEVIKKVSPLYHNKGLALEVAKLEELYIRADKDKLKEAIINILDNSLKYTDEGKVTISSVKRGNFAKISIEDTGRGIPKEDLNRIFDRFYRGDKARTSSEKSTGLGLAIVKEIVNAHDGRIEVKSEVGKGTVFSLFLPIEK</sequence>
<dbReference type="PROSITE" id="PS50109">
    <property type="entry name" value="HIS_KIN"/>
    <property type="match status" value="1"/>
</dbReference>
<feature type="transmembrane region" description="Helical" evidence="14">
    <location>
        <begin position="141"/>
        <end position="162"/>
    </location>
</feature>
<dbReference type="SUPFAM" id="SSF47384">
    <property type="entry name" value="Homodimeric domain of signal transducing histidine kinase"/>
    <property type="match status" value="1"/>
</dbReference>
<dbReference type="EMBL" id="AZRM01000056">
    <property type="protein sequence ID" value="PNR98505.1"/>
    <property type="molecule type" value="Genomic_DNA"/>
</dbReference>
<dbReference type="InterPro" id="IPR004358">
    <property type="entry name" value="Sig_transdc_His_kin-like_C"/>
</dbReference>
<evidence type="ECO:0000256" key="14">
    <source>
        <dbReference type="SAM" id="Phobius"/>
    </source>
</evidence>
<comment type="catalytic activity">
    <reaction evidence="1">
        <text>ATP + protein L-histidine = ADP + protein N-phospho-L-histidine.</text>
        <dbReference type="EC" id="2.7.13.3"/>
    </reaction>
</comment>
<dbReference type="Gene3D" id="3.30.565.10">
    <property type="entry name" value="Histidine kinase-like ATPase, C-terminal domain"/>
    <property type="match status" value="1"/>
</dbReference>
<keyword evidence="7 14" id="KW-0812">Transmembrane</keyword>
<evidence type="ECO:0000256" key="4">
    <source>
        <dbReference type="ARBA" id="ARBA00022475"/>
    </source>
</evidence>
<name>A0A2K1P6T3_9BACT</name>
<dbReference type="CDD" id="cd06225">
    <property type="entry name" value="HAMP"/>
    <property type="match status" value="1"/>
</dbReference>
<evidence type="ECO:0000256" key="8">
    <source>
        <dbReference type="ARBA" id="ARBA00022741"/>
    </source>
</evidence>
<feature type="domain" description="Histidine kinase" evidence="15">
    <location>
        <begin position="223"/>
        <end position="438"/>
    </location>
</feature>
<evidence type="ECO:0000313" key="17">
    <source>
        <dbReference type="EMBL" id="PNR98505.1"/>
    </source>
</evidence>
<dbReference type="FunFam" id="3.30.565.10:FF:000006">
    <property type="entry name" value="Sensor histidine kinase WalK"/>
    <property type="match status" value="1"/>
</dbReference>
<protein>
    <recommendedName>
        <fullName evidence="3">histidine kinase</fullName>
        <ecNumber evidence="3">2.7.13.3</ecNumber>
    </recommendedName>
</protein>
<reference evidence="17 18" key="1">
    <citation type="submission" date="2013-12" db="EMBL/GenBank/DDBJ databases">
        <title>Comparative genomics of Petrotoga isolates.</title>
        <authorList>
            <person name="Nesbo C.L."/>
            <person name="Charchuk R."/>
            <person name="Chow K."/>
        </authorList>
    </citation>
    <scope>NUCLEOTIDE SEQUENCE [LARGE SCALE GENOMIC DNA]</scope>
    <source>
        <strain evidence="17 18">DSM 10691</strain>
    </source>
</reference>
<keyword evidence="4" id="KW-1003">Cell membrane</keyword>
<dbReference type="GO" id="GO:0000155">
    <property type="term" value="F:phosphorelay sensor kinase activity"/>
    <property type="evidence" value="ECO:0007669"/>
    <property type="project" value="InterPro"/>
</dbReference>
<keyword evidence="12" id="KW-0902">Two-component regulatory system</keyword>
<dbReference type="CDD" id="cd00082">
    <property type="entry name" value="HisKA"/>
    <property type="match status" value="1"/>
</dbReference>
<proteinExistence type="predicted"/>
<dbReference type="PRINTS" id="PR00344">
    <property type="entry name" value="BCTRLSENSOR"/>
</dbReference>
<comment type="caution">
    <text evidence="17">The sequence shown here is derived from an EMBL/GenBank/DDBJ whole genome shotgun (WGS) entry which is preliminary data.</text>
</comment>
<dbReference type="EC" id="2.7.13.3" evidence="3"/>
<evidence type="ECO:0000256" key="11">
    <source>
        <dbReference type="ARBA" id="ARBA00022989"/>
    </source>
</evidence>
<feature type="domain" description="HAMP" evidence="16">
    <location>
        <begin position="163"/>
        <end position="215"/>
    </location>
</feature>
<dbReference type="AlphaFoldDB" id="A0A2K1P6T3"/>
<dbReference type="SMART" id="SM00304">
    <property type="entry name" value="HAMP"/>
    <property type="match status" value="1"/>
</dbReference>
<evidence type="ECO:0000313" key="18">
    <source>
        <dbReference type="Proteomes" id="UP000236199"/>
    </source>
</evidence>
<dbReference type="PANTHER" id="PTHR45528">
    <property type="entry name" value="SENSOR HISTIDINE KINASE CPXA"/>
    <property type="match status" value="1"/>
</dbReference>
<dbReference type="SUPFAM" id="SSF158472">
    <property type="entry name" value="HAMP domain-like"/>
    <property type="match status" value="1"/>
</dbReference>
<dbReference type="RefSeq" id="WP_103079439.1">
    <property type="nucleotide sequence ID" value="NZ_AZRM01000056.1"/>
</dbReference>